<dbReference type="GeneID" id="81433401"/>
<gene>
    <name evidence="1" type="ORF">N7496_001293</name>
</gene>
<proteinExistence type="predicted"/>
<keyword evidence="2" id="KW-1185">Reference proteome</keyword>
<accession>A0A9W9VVY4</accession>
<organism evidence="1 2">
    <name type="scientific">Penicillium cataractarum</name>
    <dbReference type="NCBI Taxonomy" id="2100454"/>
    <lineage>
        <taxon>Eukaryota</taxon>
        <taxon>Fungi</taxon>
        <taxon>Dikarya</taxon>
        <taxon>Ascomycota</taxon>
        <taxon>Pezizomycotina</taxon>
        <taxon>Eurotiomycetes</taxon>
        <taxon>Eurotiomycetidae</taxon>
        <taxon>Eurotiales</taxon>
        <taxon>Aspergillaceae</taxon>
        <taxon>Penicillium</taxon>
    </lineage>
</organism>
<reference evidence="1" key="2">
    <citation type="journal article" date="2023" name="IMA Fungus">
        <title>Comparative genomic study of the Penicillium genus elucidates a diverse pangenome and 15 lateral gene transfer events.</title>
        <authorList>
            <person name="Petersen C."/>
            <person name="Sorensen T."/>
            <person name="Nielsen M.R."/>
            <person name="Sondergaard T.E."/>
            <person name="Sorensen J.L."/>
            <person name="Fitzpatrick D.A."/>
            <person name="Frisvad J.C."/>
            <person name="Nielsen K.L."/>
        </authorList>
    </citation>
    <scope>NUCLEOTIDE SEQUENCE</scope>
    <source>
        <strain evidence="1">IBT 29864</strain>
    </source>
</reference>
<dbReference type="AlphaFoldDB" id="A0A9W9VVY4"/>
<sequence>MRLRSNLAIRRSIVAPGAITDTIARIEVEIDHIDDHPTAQNARIDLVIELMEMIDACSNQRRARLSPLEW</sequence>
<name>A0A9W9VVY4_9EURO</name>
<evidence type="ECO:0000313" key="1">
    <source>
        <dbReference type="EMBL" id="KAJ5390225.1"/>
    </source>
</evidence>
<protein>
    <submittedName>
        <fullName evidence="1">Uncharacterized protein</fullName>
    </submittedName>
</protein>
<dbReference type="Proteomes" id="UP001147782">
    <property type="component" value="Unassembled WGS sequence"/>
</dbReference>
<dbReference type="RefSeq" id="XP_056560953.1">
    <property type="nucleotide sequence ID" value="XM_056694224.1"/>
</dbReference>
<comment type="caution">
    <text evidence="1">The sequence shown here is derived from an EMBL/GenBank/DDBJ whole genome shotgun (WGS) entry which is preliminary data.</text>
</comment>
<evidence type="ECO:0000313" key="2">
    <source>
        <dbReference type="Proteomes" id="UP001147782"/>
    </source>
</evidence>
<dbReference type="EMBL" id="JAPZBS010000001">
    <property type="protein sequence ID" value="KAJ5390225.1"/>
    <property type="molecule type" value="Genomic_DNA"/>
</dbReference>
<reference evidence="1" key="1">
    <citation type="submission" date="2022-11" db="EMBL/GenBank/DDBJ databases">
        <authorList>
            <person name="Petersen C."/>
        </authorList>
    </citation>
    <scope>NUCLEOTIDE SEQUENCE</scope>
    <source>
        <strain evidence="1">IBT 29864</strain>
    </source>
</reference>